<dbReference type="EC" id="2.7.7.73" evidence="3"/>
<protein>
    <submittedName>
        <fullName evidence="3">Adenylyltransferase</fullName>
        <ecNumber evidence="3">2.7.7.73</ecNumber>
    </submittedName>
</protein>
<dbReference type="RefSeq" id="WP_115133723.1">
    <property type="nucleotide sequence ID" value="NZ_UGRS01000001.1"/>
</dbReference>
<dbReference type="PANTHER" id="PTHR10953:SF102">
    <property type="entry name" value="ADENYLYLTRANSFERASE AND SULFURTRANSFERASE MOCS3"/>
    <property type="match status" value="1"/>
</dbReference>
<dbReference type="InterPro" id="IPR045886">
    <property type="entry name" value="ThiF/MoeB/HesA"/>
</dbReference>
<dbReference type="Pfam" id="PF00899">
    <property type="entry name" value="ThiF"/>
    <property type="match status" value="1"/>
</dbReference>
<dbReference type="CDD" id="cd00757">
    <property type="entry name" value="ThiF_MoeB_HesA_family"/>
    <property type="match status" value="1"/>
</dbReference>
<accession>A0A378WGR9</accession>
<dbReference type="SUPFAM" id="SSF69572">
    <property type="entry name" value="Activating enzymes of the ubiquitin-like proteins"/>
    <property type="match status" value="1"/>
</dbReference>
<evidence type="ECO:0000313" key="3">
    <source>
        <dbReference type="EMBL" id="SUA36519.1"/>
    </source>
</evidence>
<keyword evidence="3" id="KW-0808">Transferase</keyword>
<dbReference type="PANTHER" id="PTHR10953">
    <property type="entry name" value="UBIQUITIN-ACTIVATING ENZYME E1"/>
    <property type="match status" value="1"/>
</dbReference>
<proteinExistence type="inferred from homology"/>
<dbReference type="GO" id="GO:0008641">
    <property type="term" value="F:ubiquitin-like modifier activating enzyme activity"/>
    <property type="evidence" value="ECO:0007669"/>
    <property type="project" value="InterPro"/>
</dbReference>
<evidence type="ECO:0000256" key="1">
    <source>
        <dbReference type="ARBA" id="ARBA00009919"/>
    </source>
</evidence>
<keyword evidence="3" id="KW-0548">Nucleotidyltransferase</keyword>
<dbReference type="OrthoDB" id="9804286at2"/>
<gene>
    <name evidence="3" type="primary">thiF</name>
    <name evidence="3" type="ORF">NCTC12229_00936</name>
</gene>
<reference evidence="3 4" key="1">
    <citation type="submission" date="2018-06" db="EMBL/GenBank/DDBJ databases">
        <authorList>
            <consortium name="Pathogen Informatics"/>
            <person name="Doyle S."/>
        </authorList>
    </citation>
    <scope>NUCLEOTIDE SEQUENCE [LARGE SCALE GENOMIC DNA]</scope>
    <source>
        <strain evidence="3 4">NCTC12229</strain>
    </source>
</reference>
<dbReference type="GO" id="GO:0005829">
    <property type="term" value="C:cytosol"/>
    <property type="evidence" value="ECO:0007669"/>
    <property type="project" value="TreeGrafter"/>
</dbReference>
<dbReference type="GO" id="GO:0004792">
    <property type="term" value="F:thiosulfate-cyanide sulfurtransferase activity"/>
    <property type="evidence" value="ECO:0007669"/>
    <property type="project" value="TreeGrafter"/>
</dbReference>
<dbReference type="NCBIfam" id="NF004281">
    <property type="entry name" value="PRK05690.1"/>
    <property type="match status" value="1"/>
</dbReference>
<dbReference type="InterPro" id="IPR035985">
    <property type="entry name" value="Ubiquitin-activating_enz"/>
</dbReference>
<sequence>MDDRDLLRYSRHILLDEIGIEGQQKLLDASALVVGCGGLGAAVLPYLAAAGVGHLMIADHDTIDSTNLQRQITFTEADIGLSKAEVMAGRLKNINSRTRISVFNERLTEERLTELMAAASIVIDCCDNFATRQAVNRASVATRTPLVSGAAVRFEGQLAVYRPDLSDSPCYACLFDGNHADDGACALFGVFSPLVGIIGTTQAGEALKILAGIGKQSHGTLSVYDALQNEWQQFELEKNPHCRVCASNQPSQQQL</sequence>
<organism evidence="3 4">
    <name type="scientific">Neisseria zoodegmatis</name>
    <dbReference type="NCBI Taxonomy" id="326523"/>
    <lineage>
        <taxon>Bacteria</taxon>
        <taxon>Pseudomonadati</taxon>
        <taxon>Pseudomonadota</taxon>
        <taxon>Betaproteobacteria</taxon>
        <taxon>Neisseriales</taxon>
        <taxon>Neisseriaceae</taxon>
        <taxon>Neisseria</taxon>
    </lineage>
</organism>
<name>A0A378WGR9_9NEIS</name>
<dbReference type="EMBL" id="UGRS01000001">
    <property type="protein sequence ID" value="SUA36519.1"/>
    <property type="molecule type" value="Genomic_DNA"/>
</dbReference>
<comment type="similarity">
    <text evidence="1">Belongs to the HesA/MoeB/ThiF family.</text>
</comment>
<dbReference type="GO" id="GO:0016779">
    <property type="term" value="F:nucleotidyltransferase activity"/>
    <property type="evidence" value="ECO:0007669"/>
    <property type="project" value="UniProtKB-KW"/>
</dbReference>
<dbReference type="Proteomes" id="UP000254055">
    <property type="component" value="Unassembled WGS sequence"/>
</dbReference>
<dbReference type="GO" id="GO:0008146">
    <property type="term" value="F:sulfotransferase activity"/>
    <property type="evidence" value="ECO:0007669"/>
    <property type="project" value="TreeGrafter"/>
</dbReference>
<evidence type="ECO:0000259" key="2">
    <source>
        <dbReference type="Pfam" id="PF00899"/>
    </source>
</evidence>
<dbReference type="Gene3D" id="3.40.50.720">
    <property type="entry name" value="NAD(P)-binding Rossmann-like Domain"/>
    <property type="match status" value="1"/>
</dbReference>
<evidence type="ECO:0000313" key="4">
    <source>
        <dbReference type="Proteomes" id="UP000254055"/>
    </source>
</evidence>
<dbReference type="AlphaFoldDB" id="A0A378WGR9"/>
<dbReference type="InterPro" id="IPR000594">
    <property type="entry name" value="ThiF_NAD_FAD-bd"/>
</dbReference>
<dbReference type="FunFam" id="3.40.50.720:FF:000080">
    <property type="entry name" value="Thiazole biosynthesis adenylyltransferase ThiF"/>
    <property type="match status" value="1"/>
</dbReference>
<feature type="domain" description="THIF-type NAD/FAD binding fold" evidence="2">
    <location>
        <begin position="9"/>
        <end position="244"/>
    </location>
</feature>